<dbReference type="AlphaFoldDB" id="A0A0C9MM92"/>
<keyword evidence="4" id="KW-0449">Lipoprotein</keyword>
<reference evidence="8" key="1">
    <citation type="submission" date="2014-09" db="EMBL/GenBank/DDBJ databases">
        <title>Draft genome sequence of an oleaginous Mucoromycotina fungus Mucor ambiguus NBRC6742.</title>
        <authorList>
            <person name="Takeda I."/>
            <person name="Yamane N."/>
            <person name="Morita T."/>
            <person name="Tamano K."/>
            <person name="Machida M."/>
            <person name="Baker S."/>
            <person name="Koike H."/>
        </authorList>
    </citation>
    <scope>NUCLEOTIDE SEQUENCE</scope>
    <source>
        <strain evidence="8">NBRC 6742</strain>
    </source>
</reference>
<keyword evidence="7" id="KW-0812">Transmembrane</keyword>
<keyword evidence="7" id="KW-0472">Membrane</keyword>
<evidence type="ECO:0000256" key="6">
    <source>
        <dbReference type="ARBA" id="ARBA00048048"/>
    </source>
</evidence>
<feature type="transmembrane region" description="Helical" evidence="7">
    <location>
        <begin position="153"/>
        <end position="170"/>
    </location>
</feature>
<evidence type="ECO:0000256" key="4">
    <source>
        <dbReference type="ARBA" id="ARBA00023288"/>
    </source>
</evidence>
<dbReference type="EMBL" id="DF836321">
    <property type="protein sequence ID" value="GAN03033.1"/>
    <property type="molecule type" value="Genomic_DNA"/>
</dbReference>
<dbReference type="PROSITE" id="PS50216">
    <property type="entry name" value="DHHC"/>
    <property type="match status" value="1"/>
</dbReference>
<evidence type="ECO:0000256" key="1">
    <source>
        <dbReference type="ARBA" id="ARBA00004127"/>
    </source>
</evidence>
<comment type="catalytic activity">
    <reaction evidence="6">
        <text>L-cysteinyl-[protein] + hexadecanoyl-CoA = S-hexadecanoyl-L-cysteinyl-[protein] + CoA</text>
        <dbReference type="Rhea" id="RHEA:36683"/>
        <dbReference type="Rhea" id="RHEA-COMP:10131"/>
        <dbReference type="Rhea" id="RHEA-COMP:11032"/>
        <dbReference type="ChEBI" id="CHEBI:29950"/>
        <dbReference type="ChEBI" id="CHEBI:57287"/>
        <dbReference type="ChEBI" id="CHEBI:57379"/>
        <dbReference type="ChEBI" id="CHEBI:74151"/>
        <dbReference type="EC" id="2.3.1.225"/>
    </reaction>
</comment>
<gene>
    <name evidence="8" type="ORF">MAM1_0032d02483</name>
</gene>
<dbReference type="GO" id="GO:0019706">
    <property type="term" value="F:protein-cysteine S-palmitoyltransferase activity"/>
    <property type="evidence" value="ECO:0007669"/>
    <property type="project" value="UniProtKB-EC"/>
</dbReference>
<dbReference type="GO" id="GO:0006612">
    <property type="term" value="P:protein targeting to membrane"/>
    <property type="evidence" value="ECO:0007669"/>
    <property type="project" value="TreeGrafter"/>
</dbReference>
<sequence>MSKPNTENKVILPLPFLLDASAAAPTQSLPHRINSFRLGNMPTEEESFEQFDLSNPPPPPAIHSNVQLQHRIPHTQPQQQQTIGPPRIIQGKRQLSTRNYKMYGGKTVFFCGGRFLTSRALWAFCISLFLMILPSVLFLIFTCPWLWYHISPAVPIVFAYIFCITLSSMLKTSWTDPGIIPRNLDTHSMNPHKNDPNRFGYRYSSMSDVSSFPLPREVIIKGVPVRLKYCETCCIYRPPRASHCRQCDNCVGRKRRPPLYMAQQLRCFFNAIFCFTLLFPVGCLTGYHCFLVMRGVTTHEQLRSNLASMPFEDHPFNFGNPIKNMYHTLCRPRNKSYLARRKFAEEIYDIQRKQAASSSNIATTIQDDLGQTSTLDTIAASNIPLQNR</sequence>
<dbReference type="STRING" id="91626.A0A0C9MM92"/>
<protein>
    <recommendedName>
        <fullName evidence="2">protein S-acyltransferase</fullName>
        <ecNumber evidence="2">2.3.1.225</ecNumber>
    </recommendedName>
</protein>
<accession>A0A0C9MM92</accession>
<comment type="similarity">
    <text evidence="5">Belongs to the DHHC palmitoyltransferase family. ERF2/ZDHHC9 subfamily.</text>
</comment>
<feature type="transmembrane region" description="Helical" evidence="7">
    <location>
        <begin position="268"/>
        <end position="293"/>
    </location>
</feature>
<name>A0A0C9MM92_9FUNG</name>
<dbReference type="PANTHER" id="PTHR22883">
    <property type="entry name" value="ZINC FINGER DHHC DOMAIN CONTAINING PROTEIN"/>
    <property type="match status" value="1"/>
</dbReference>
<keyword evidence="8" id="KW-0808">Transferase</keyword>
<comment type="subcellular location">
    <subcellularLocation>
        <location evidence="1">Endomembrane system</location>
        <topology evidence="1">Multi-pass membrane protein</topology>
    </subcellularLocation>
</comment>
<dbReference type="OrthoDB" id="9909019at2759"/>
<evidence type="ECO:0000256" key="7">
    <source>
        <dbReference type="SAM" id="Phobius"/>
    </source>
</evidence>
<evidence type="ECO:0000313" key="9">
    <source>
        <dbReference type="Proteomes" id="UP000053815"/>
    </source>
</evidence>
<feature type="transmembrane region" description="Helical" evidence="7">
    <location>
        <begin position="120"/>
        <end position="141"/>
    </location>
</feature>
<evidence type="ECO:0000256" key="3">
    <source>
        <dbReference type="ARBA" id="ARBA00023139"/>
    </source>
</evidence>
<proteinExistence type="inferred from homology"/>
<evidence type="ECO:0000256" key="5">
    <source>
        <dbReference type="ARBA" id="ARBA00023463"/>
    </source>
</evidence>
<dbReference type="InterPro" id="IPR039859">
    <property type="entry name" value="PFA4/ZDH16/20/ERF2-like"/>
</dbReference>
<evidence type="ECO:0000256" key="2">
    <source>
        <dbReference type="ARBA" id="ARBA00012210"/>
    </source>
</evidence>
<organism evidence="8">
    <name type="scientific">Mucor ambiguus</name>
    <dbReference type="NCBI Taxonomy" id="91626"/>
    <lineage>
        <taxon>Eukaryota</taxon>
        <taxon>Fungi</taxon>
        <taxon>Fungi incertae sedis</taxon>
        <taxon>Mucoromycota</taxon>
        <taxon>Mucoromycotina</taxon>
        <taxon>Mucoromycetes</taxon>
        <taxon>Mucorales</taxon>
        <taxon>Mucorineae</taxon>
        <taxon>Mucoraceae</taxon>
        <taxon>Mucor</taxon>
    </lineage>
</organism>
<keyword evidence="9" id="KW-1185">Reference proteome</keyword>
<dbReference type="GO" id="GO:0005783">
    <property type="term" value="C:endoplasmic reticulum"/>
    <property type="evidence" value="ECO:0007669"/>
    <property type="project" value="TreeGrafter"/>
</dbReference>
<dbReference type="EC" id="2.3.1.225" evidence="2"/>
<dbReference type="Proteomes" id="UP000053815">
    <property type="component" value="Unassembled WGS sequence"/>
</dbReference>
<keyword evidence="7" id="KW-1133">Transmembrane helix</keyword>
<dbReference type="GO" id="GO:0005794">
    <property type="term" value="C:Golgi apparatus"/>
    <property type="evidence" value="ECO:0007669"/>
    <property type="project" value="TreeGrafter"/>
</dbReference>
<evidence type="ECO:0000313" key="8">
    <source>
        <dbReference type="EMBL" id="GAN03033.1"/>
    </source>
</evidence>
<dbReference type="PANTHER" id="PTHR22883:SF43">
    <property type="entry name" value="PALMITOYLTRANSFERASE APP"/>
    <property type="match status" value="1"/>
</dbReference>
<keyword evidence="3" id="KW-0564">Palmitate</keyword>